<dbReference type="Proteomes" id="UP001222434">
    <property type="component" value="Unassembled WGS sequence"/>
</dbReference>
<name>A0AAJ1N6K4_XENBV</name>
<reference evidence="1" key="1">
    <citation type="submission" date="2021-08" db="EMBL/GenBank/DDBJ databases">
        <authorList>
            <person name="Papudeshi B."/>
            <person name="Bashey-Visser F."/>
        </authorList>
    </citation>
    <scope>NUCLEOTIDE SEQUENCE</scope>
    <source>
        <strain evidence="1">MC_266_E_2016</strain>
    </source>
</reference>
<sequence>MNTKRELIAAKIDINLKNAFIAIAQSKHRPVSQILRDLIRMYVESNQVPNAETLETFKKTDQGEDIFFAKNASDLFKQLDI</sequence>
<comment type="caution">
    <text evidence="1">The sequence shown here is derived from an EMBL/GenBank/DDBJ whole genome shotgun (WGS) entry which is preliminary data.</text>
</comment>
<dbReference type="EMBL" id="JAILSO010000097">
    <property type="protein sequence ID" value="MDE1480101.1"/>
    <property type="molecule type" value="Genomic_DNA"/>
</dbReference>
<dbReference type="AlphaFoldDB" id="A0AAJ1N6K4"/>
<accession>A0AAJ1N6K4</accession>
<evidence type="ECO:0000313" key="1">
    <source>
        <dbReference type="EMBL" id="MDE1480101.1"/>
    </source>
</evidence>
<organism evidence="1 2">
    <name type="scientific">Xenorhabdus bovienii</name>
    <name type="common">Xenorhabdus nematophila subsp. bovienii</name>
    <dbReference type="NCBI Taxonomy" id="40576"/>
    <lineage>
        <taxon>Bacteria</taxon>
        <taxon>Pseudomonadati</taxon>
        <taxon>Pseudomonadota</taxon>
        <taxon>Gammaproteobacteria</taxon>
        <taxon>Enterobacterales</taxon>
        <taxon>Morganellaceae</taxon>
        <taxon>Xenorhabdus</taxon>
    </lineage>
</organism>
<protein>
    <recommendedName>
        <fullName evidence="3">DNA-damage-inducible protein J</fullName>
    </recommendedName>
</protein>
<evidence type="ECO:0008006" key="3">
    <source>
        <dbReference type="Google" id="ProtNLM"/>
    </source>
</evidence>
<reference evidence="1" key="2">
    <citation type="journal article" date="2022" name="J. Evol. Biol.">
        <title>Pre- and post-association barriers to host switching in sympatric mutualists.</title>
        <authorList>
            <person name="Dinges Z.M."/>
            <person name="Phillips R.K."/>
            <person name="Lively C.M."/>
            <person name="Bashey F."/>
        </authorList>
    </citation>
    <scope>NUCLEOTIDE SEQUENCE</scope>
    <source>
        <strain evidence="1">MC_266_E_2016</strain>
    </source>
</reference>
<evidence type="ECO:0000313" key="2">
    <source>
        <dbReference type="Proteomes" id="UP001222434"/>
    </source>
</evidence>
<dbReference type="RefSeq" id="WP_274713543.1">
    <property type="nucleotide sequence ID" value="NZ_JAILSO010000097.1"/>
</dbReference>
<proteinExistence type="predicted"/>
<gene>
    <name evidence="1" type="ORF">KKJ01_18215</name>
</gene>